<dbReference type="RefSeq" id="WP_057842953.1">
    <property type="nucleotide sequence ID" value="NZ_LLYA01000090.1"/>
</dbReference>
<dbReference type="InterPro" id="IPR026002">
    <property type="entry name" value="ATC_hydrolase-like"/>
</dbReference>
<proteinExistence type="predicted"/>
<evidence type="ECO:0008006" key="3">
    <source>
        <dbReference type="Google" id="ProtNLM"/>
    </source>
</evidence>
<keyword evidence="2" id="KW-1185">Reference proteome</keyword>
<gene>
    <name evidence="1" type="ORF">CQ13_20925</name>
</gene>
<evidence type="ECO:0000313" key="1">
    <source>
        <dbReference type="EMBL" id="KRR28457.1"/>
    </source>
</evidence>
<dbReference type="AlphaFoldDB" id="A0A0R3N7U0"/>
<name>A0A0R3N7U0_9BRAD</name>
<comment type="caution">
    <text evidence="1">The sequence shown here is derived from an EMBL/GenBank/DDBJ whole genome shotgun (WGS) entry which is preliminary data.</text>
</comment>
<sequence length="166" mass="18542">MNVLDDYMVDPRLSLLDKTRIQAQVLVPMLRALRAELGQEKADAIARQALRNWSKSLFAAIGESVEGSARRKWATMHSALAEVTEREVTVEMRRHDEAALEFDVTHCRFAEFFRALGEPELGALLVCATDFDIVAAGGSEVSLRRDQTLMQGAPSCTFRYAFAPRP</sequence>
<protein>
    <recommendedName>
        <fullName evidence="3">2-amino-thiazoline-4-carboxylic acid hydrolase</fullName>
    </recommendedName>
</protein>
<evidence type="ECO:0000313" key="2">
    <source>
        <dbReference type="Proteomes" id="UP000052023"/>
    </source>
</evidence>
<organism evidence="1 2">
    <name type="scientific">Bradyrhizobium retamae</name>
    <dbReference type="NCBI Taxonomy" id="1300035"/>
    <lineage>
        <taxon>Bacteria</taxon>
        <taxon>Pseudomonadati</taxon>
        <taxon>Pseudomonadota</taxon>
        <taxon>Alphaproteobacteria</taxon>
        <taxon>Hyphomicrobiales</taxon>
        <taxon>Nitrobacteraceae</taxon>
        <taxon>Bradyrhizobium</taxon>
    </lineage>
</organism>
<dbReference type="Proteomes" id="UP000052023">
    <property type="component" value="Unassembled WGS sequence"/>
</dbReference>
<dbReference type="EMBL" id="LLYA01000090">
    <property type="protein sequence ID" value="KRR28457.1"/>
    <property type="molecule type" value="Genomic_DNA"/>
</dbReference>
<accession>A0A0R3N7U0</accession>
<dbReference type="Pfam" id="PF14196">
    <property type="entry name" value="ATC_hydrolase"/>
    <property type="match status" value="1"/>
</dbReference>
<dbReference type="OrthoDB" id="9805176at2"/>
<reference evidence="1 2" key="1">
    <citation type="submission" date="2014-03" db="EMBL/GenBank/DDBJ databases">
        <title>Bradyrhizobium valentinum sp. nov., isolated from effective nodules of Lupinus mariae-josephae, a lupine endemic of basic-lime soils in Eastern Spain.</title>
        <authorList>
            <person name="Duran D."/>
            <person name="Rey L."/>
            <person name="Navarro A."/>
            <person name="Busquets A."/>
            <person name="Imperial J."/>
            <person name="Ruiz-Argueso T."/>
        </authorList>
    </citation>
    <scope>NUCLEOTIDE SEQUENCE [LARGE SCALE GENOMIC DNA]</scope>
    <source>
        <strain evidence="1 2">Ro19</strain>
    </source>
</reference>